<dbReference type="InterPro" id="IPR010090">
    <property type="entry name" value="Phage_tape_meas"/>
</dbReference>
<comment type="caution">
    <text evidence="4">The sequence shown here is derived from an EMBL/GenBank/DDBJ whole genome shotgun (WGS) entry which is preliminary data.</text>
</comment>
<dbReference type="PANTHER" id="PTHR37813">
    <property type="entry name" value="FELS-2 PROPHAGE PROTEIN"/>
    <property type="match status" value="1"/>
</dbReference>
<accession>A0A949JVA8</accession>
<protein>
    <submittedName>
        <fullName evidence="4">Phage tail tape measure protein</fullName>
    </submittedName>
</protein>
<keyword evidence="2" id="KW-0175">Coiled coil</keyword>
<gene>
    <name evidence="4" type="ORF">KTH89_04590</name>
</gene>
<feature type="coiled-coil region" evidence="2">
    <location>
        <begin position="69"/>
        <end position="124"/>
    </location>
</feature>
<sequence>MEGMGNTNIKLDLSSLKKAVNDAEKELGRIETQSKLAQSELSKLEAVSKGVGGMFEEAARNSQLFTTELENAVSKANVYRQRIGDLNKEIQDSQKEQKQLKTALEEMSQKYETAQQKVKTLAHSQAEGTEEYKRAVEAAENYKNSIIHMQDQYDYLSQEIEGAGDAVSKFQTKLNNTEKDIGTIAGKLDETQNNAIVLGQSFEDAGGKMDSFGKKIGETGKLLSSKLTKHIVTAGKDSITFALEAEESFLRVGSMIDGTVVTYDKLKSEVTKSSNETGVSITEFNDALYETLNAGIDSADAIQFTNDMIKLARGGFTDTTKAVEGVALTLNTYGLSADQATTVSDKLIKSHQLGRIAVDDLVTSLGQILPIASSVNVDIDNVSAAMAILTQNGISTADATKNYTLLLEELGKSGSNADTVLRNMSGKGFAQLAEEGKPVTEILQMLNDGAEQSGMSLDDMFGSAEVAQSAFILMKDSGTEYNDILGEIQTSTGETQQAFDDMNATSTIKIQTELNKLKNTGIEVGEKLIPFISQGIEFIGKLADKFNELTPEQQKNIIATTGIVAALGPLLSITGSVTSGLGNMAGGFGSILEAMGKRSVIQESATGLLGVADASMAAGSNTGVLGGTLANLISPTGLAAVAIGGVAVALTAYCLKQQEANSGATKLKKSNEDINDSFSIMLDGINEWQDKVGSATSSMSGFNDQILISSEKQNNLKTQMRDIQEEITTISEQAADDRRELTESEIQRLDELFEKMRDLSAQELSVYSARLDVVVDQANTLKDSNDLTVSQYEDRAARITKAAEEETQNIIDKAYEKYTTQMALNKKEMENNSSYSQEWLQLQNEVASKEYQSEVDAAKKKKGDILQIEAEGYQQRSEGLQQYLSDLSIYYEKVGEENKKYSNEITADHDELNTKVLSGEYTQMEARNEMQKKKYDLEDEWSANMAKLNEKYLANMDDTTLKEAGIWLQWILDSEQSGATLTETQKQTAANLVSALDSLPEEFGTKGQETLEALGISLADNGDILYTSTELSGQKALGGIKASMDAGLPEIQENWDIFGTTSGSNYTQSLGESINNGSELVSSFSKALMVGAQIGMDAVNLPGHAYMQGSSVSANYGEGMSGNTFMVTDAVGNTADEISQLDSSNFDSNGWGRDCIKNMSEGISSGKESFLKSAVNGVADFIKSILHFSKPDIGPLREYEKWMPDMMLGFAKGINDSKHFITDELNVLTDDMAAIMENTNSGKLDYTQFVYSSEADRYIDITNTQKMDLDYKKLAALLAEEFHKAPIKLDTSIIMNDGNVLMDSEIVGRKTAPVVSRIISKKI</sequence>
<feature type="coiled-coil region" evidence="2">
    <location>
        <begin position="6"/>
        <end position="40"/>
    </location>
</feature>
<keyword evidence="1" id="KW-1188">Viral release from host cell</keyword>
<evidence type="ECO:0000313" key="5">
    <source>
        <dbReference type="Proteomes" id="UP000712157"/>
    </source>
</evidence>
<evidence type="ECO:0000256" key="2">
    <source>
        <dbReference type="SAM" id="Coils"/>
    </source>
</evidence>
<evidence type="ECO:0000259" key="3">
    <source>
        <dbReference type="Pfam" id="PF10145"/>
    </source>
</evidence>
<evidence type="ECO:0000256" key="1">
    <source>
        <dbReference type="ARBA" id="ARBA00022612"/>
    </source>
</evidence>
<dbReference type="Gene3D" id="1.20.5.170">
    <property type="match status" value="1"/>
</dbReference>
<dbReference type="Proteomes" id="UP000712157">
    <property type="component" value="Unassembled WGS sequence"/>
</dbReference>
<reference evidence="4" key="1">
    <citation type="submission" date="2021-06" db="EMBL/GenBank/DDBJ databases">
        <title>Description of novel taxa of the family Lachnospiraceae.</title>
        <authorList>
            <person name="Chaplin A.V."/>
            <person name="Sokolova S.R."/>
            <person name="Pikina A.P."/>
            <person name="Korzhanova M."/>
            <person name="Belova V."/>
            <person name="Korostin D."/>
            <person name="Efimov B.A."/>
        </authorList>
    </citation>
    <scope>NUCLEOTIDE SEQUENCE</scope>
    <source>
        <strain evidence="4">ASD5720</strain>
    </source>
</reference>
<keyword evidence="5" id="KW-1185">Reference proteome</keyword>
<dbReference type="RefSeq" id="WP_238720803.1">
    <property type="nucleotide sequence ID" value="NZ_JAHQCW010000005.1"/>
</dbReference>
<feature type="domain" description="Phage tail tape measure protein" evidence="3">
    <location>
        <begin position="270"/>
        <end position="449"/>
    </location>
</feature>
<name>A0A949JVA8_9FIRM</name>
<proteinExistence type="predicted"/>
<organism evidence="4 5">
    <name type="scientific">Diplocloster agilis</name>
    <dbReference type="NCBI Taxonomy" id="2850323"/>
    <lineage>
        <taxon>Bacteria</taxon>
        <taxon>Bacillati</taxon>
        <taxon>Bacillota</taxon>
        <taxon>Clostridia</taxon>
        <taxon>Lachnospirales</taxon>
        <taxon>Lachnospiraceae</taxon>
        <taxon>Diplocloster</taxon>
    </lineage>
</organism>
<feature type="coiled-coil region" evidence="2">
    <location>
        <begin position="713"/>
        <end position="759"/>
    </location>
</feature>
<dbReference type="Pfam" id="PF10145">
    <property type="entry name" value="PhageMin_Tail"/>
    <property type="match status" value="1"/>
</dbReference>
<dbReference type="SUPFAM" id="SSF57997">
    <property type="entry name" value="Tropomyosin"/>
    <property type="match status" value="1"/>
</dbReference>
<evidence type="ECO:0000313" key="4">
    <source>
        <dbReference type="EMBL" id="MBU9735803.1"/>
    </source>
</evidence>
<dbReference type="PANTHER" id="PTHR37813:SF1">
    <property type="entry name" value="FELS-2 PROPHAGE PROTEIN"/>
    <property type="match status" value="1"/>
</dbReference>
<dbReference type="EMBL" id="JAHQCW010000005">
    <property type="protein sequence ID" value="MBU9735803.1"/>
    <property type="molecule type" value="Genomic_DNA"/>
</dbReference>
<dbReference type="NCBIfam" id="TIGR01760">
    <property type="entry name" value="tape_meas_TP901"/>
    <property type="match status" value="1"/>
</dbReference>